<protein>
    <submittedName>
        <fullName evidence="1">Uncharacterized protein</fullName>
    </submittedName>
</protein>
<name>C0CVE7_9FIRM</name>
<gene>
    <name evidence="1" type="ORF">CLOSTASPAR_00950</name>
</gene>
<organism evidence="1 2">
    <name type="scientific">[Clostridium] asparagiforme DSM 15981</name>
    <dbReference type="NCBI Taxonomy" id="518636"/>
    <lineage>
        <taxon>Bacteria</taxon>
        <taxon>Bacillati</taxon>
        <taxon>Bacillota</taxon>
        <taxon>Clostridia</taxon>
        <taxon>Lachnospirales</taxon>
        <taxon>Lachnospiraceae</taxon>
        <taxon>Enterocloster</taxon>
    </lineage>
</organism>
<comment type="caution">
    <text evidence="1">The sequence shown here is derived from an EMBL/GenBank/DDBJ whole genome shotgun (WGS) entry which is preliminary data.</text>
</comment>
<evidence type="ECO:0000313" key="1">
    <source>
        <dbReference type="EMBL" id="EEG56923.1"/>
    </source>
</evidence>
<keyword evidence="2" id="KW-1185">Reference proteome</keyword>
<dbReference type="Proteomes" id="UP000004756">
    <property type="component" value="Unassembled WGS sequence"/>
</dbReference>
<dbReference type="HOGENOM" id="CLU_3267787_0_0_9"/>
<proteinExistence type="predicted"/>
<dbReference type="AlphaFoldDB" id="C0CVE7"/>
<dbReference type="EMBL" id="ACCJ01000041">
    <property type="protein sequence ID" value="EEG56923.1"/>
    <property type="molecule type" value="Genomic_DNA"/>
</dbReference>
<reference evidence="1 2" key="1">
    <citation type="submission" date="2009-02" db="EMBL/GenBank/DDBJ databases">
        <title>Draft genome sequence of Clostridium asparagiforme (DSM 15981).</title>
        <authorList>
            <person name="Sudarsanam P."/>
            <person name="Ley R."/>
            <person name="Guruge J."/>
            <person name="Turnbaugh P.J."/>
            <person name="Mahowald M."/>
            <person name="Liep D."/>
            <person name="Gordon J."/>
        </authorList>
    </citation>
    <scope>NUCLEOTIDE SEQUENCE [LARGE SCALE GENOMIC DNA]</scope>
    <source>
        <strain evidence="1 2">DSM 15981</strain>
    </source>
</reference>
<evidence type="ECO:0000313" key="2">
    <source>
        <dbReference type="Proteomes" id="UP000004756"/>
    </source>
</evidence>
<sequence length="41" mass="4453">MFEGCGAGASGFFWLKERENGIVSYFMRGVVLTYGGISTTI</sequence>
<accession>C0CVE7</accession>